<feature type="binding site" evidence="10">
    <location>
        <position position="58"/>
    </location>
    <ligand>
        <name>[4Fe-4S] cluster</name>
        <dbReference type="ChEBI" id="CHEBI:49883"/>
        <label>1</label>
    </ligand>
</feature>
<comment type="similarity">
    <text evidence="10">Belongs to the 4Fe4S bacterial-type ferredoxin family. RnfB subfamily.</text>
</comment>
<feature type="binding site" evidence="10">
    <location>
        <position position="184"/>
    </location>
    <ligand>
        <name>[4Fe-4S] cluster</name>
        <dbReference type="ChEBI" id="CHEBI:49883"/>
        <label>2</label>
    </ligand>
</feature>
<evidence type="ECO:0000313" key="16">
    <source>
        <dbReference type="Proteomes" id="UP000823750"/>
    </source>
</evidence>
<feature type="binding site" evidence="10">
    <location>
        <position position="53"/>
    </location>
    <ligand>
        <name>[4Fe-4S] cluster</name>
        <dbReference type="ChEBI" id="CHEBI:49883"/>
        <label>1</label>
    </ligand>
</feature>
<feature type="binding site" evidence="10">
    <location>
        <position position="177"/>
    </location>
    <ligand>
        <name>[4Fe-4S] cluster</name>
        <dbReference type="ChEBI" id="CHEBI:49883"/>
        <label>3</label>
    </ligand>
</feature>
<evidence type="ECO:0000256" key="10">
    <source>
        <dbReference type="HAMAP-Rule" id="MF_00463"/>
    </source>
</evidence>
<feature type="domain" description="4Fe-4S" evidence="14">
    <location>
        <begin position="33"/>
        <end position="93"/>
    </location>
</feature>
<evidence type="ECO:0000256" key="7">
    <source>
        <dbReference type="ARBA" id="ARBA00023004"/>
    </source>
</evidence>
<dbReference type="PANTHER" id="PTHR43560">
    <property type="entry name" value="ION-TRANSLOCATING OXIDOREDUCTASE COMPLEX SUBUNIT B"/>
    <property type="match status" value="1"/>
</dbReference>
<dbReference type="Gene3D" id="3.30.70.20">
    <property type="match status" value="2"/>
</dbReference>
<evidence type="ECO:0000313" key="15">
    <source>
        <dbReference type="EMBL" id="MBO8485780.1"/>
    </source>
</evidence>
<dbReference type="Pfam" id="PF12838">
    <property type="entry name" value="Fer4_7"/>
    <property type="match status" value="2"/>
</dbReference>
<comment type="subcellular location">
    <subcellularLocation>
        <location evidence="10">Cell membrane</location>
    </subcellularLocation>
</comment>
<keyword evidence="2 10" id="KW-0004">4Fe-4S</keyword>
<dbReference type="GO" id="GO:0009055">
    <property type="term" value="F:electron transfer activity"/>
    <property type="evidence" value="ECO:0007669"/>
    <property type="project" value="InterPro"/>
</dbReference>
<dbReference type="PROSITE" id="PS51379">
    <property type="entry name" value="4FE4S_FER_2"/>
    <property type="match status" value="4"/>
</dbReference>
<feature type="domain" description="4Fe-4S ferredoxin-type" evidence="13">
    <location>
        <begin position="165"/>
        <end position="194"/>
    </location>
</feature>
<feature type="domain" description="4Fe-4S ferredoxin-type" evidence="13">
    <location>
        <begin position="212"/>
        <end position="242"/>
    </location>
</feature>
<feature type="binding site" evidence="10">
    <location>
        <position position="146"/>
    </location>
    <ligand>
        <name>[4Fe-4S] cluster</name>
        <dbReference type="ChEBI" id="CHEBI:49883"/>
        <label>2</label>
    </ligand>
</feature>
<keyword evidence="8 10" id="KW-0411">Iron-sulfur</keyword>
<dbReference type="PANTHER" id="PTHR43560:SF1">
    <property type="entry name" value="ION-TRANSLOCATING OXIDOREDUCTASE COMPLEX SUBUNIT B"/>
    <property type="match status" value="1"/>
</dbReference>
<dbReference type="InterPro" id="IPR017896">
    <property type="entry name" value="4Fe4S_Fe-S-bd"/>
</dbReference>
<keyword evidence="12" id="KW-0812">Transmembrane</keyword>
<reference evidence="15" key="1">
    <citation type="submission" date="2020-10" db="EMBL/GenBank/DDBJ databases">
        <authorList>
            <person name="Gilroy R."/>
        </authorList>
    </citation>
    <scope>NUCLEOTIDE SEQUENCE</scope>
    <source>
        <strain evidence="15">B2-16538</strain>
    </source>
</reference>
<dbReference type="NCBIfam" id="NF005504">
    <property type="entry name" value="PRK07118.1-3"/>
    <property type="match status" value="1"/>
</dbReference>
<keyword evidence="10" id="KW-1003">Cell membrane</keyword>
<evidence type="ECO:0000256" key="5">
    <source>
        <dbReference type="ARBA" id="ARBA00022967"/>
    </source>
</evidence>
<feature type="binding site" evidence="10">
    <location>
        <position position="149"/>
    </location>
    <ligand>
        <name>[4Fe-4S] cluster</name>
        <dbReference type="ChEBI" id="CHEBI:49883"/>
        <label>2</label>
    </ligand>
</feature>
<evidence type="ECO:0000256" key="2">
    <source>
        <dbReference type="ARBA" id="ARBA00022485"/>
    </source>
</evidence>
<feature type="transmembrane region" description="Helical" evidence="12">
    <location>
        <begin position="6"/>
        <end position="27"/>
    </location>
</feature>
<proteinExistence type="inferred from homology"/>
<evidence type="ECO:0000256" key="6">
    <source>
        <dbReference type="ARBA" id="ARBA00022982"/>
    </source>
</evidence>
<feature type="region of interest" description="Disordered" evidence="11">
    <location>
        <begin position="272"/>
        <end position="336"/>
    </location>
</feature>
<dbReference type="GO" id="GO:0051539">
    <property type="term" value="F:4 iron, 4 sulfur cluster binding"/>
    <property type="evidence" value="ECO:0007669"/>
    <property type="project" value="UniProtKB-UniRule"/>
</dbReference>
<dbReference type="PROSITE" id="PS51656">
    <property type="entry name" value="4FE4S"/>
    <property type="match status" value="1"/>
</dbReference>
<feature type="domain" description="4Fe-4S ferredoxin-type" evidence="13">
    <location>
        <begin position="143"/>
        <end position="163"/>
    </location>
</feature>
<dbReference type="InterPro" id="IPR010207">
    <property type="entry name" value="Elect_transpt_cplx_RnfB/RsxB"/>
</dbReference>
<comment type="caution">
    <text evidence="15">The sequence shown here is derived from an EMBL/GenBank/DDBJ whole genome shotgun (WGS) entry which is preliminary data.</text>
</comment>
<feature type="region of interest" description="Hydrophobic" evidence="10">
    <location>
        <begin position="1"/>
        <end position="27"/>
    </location>
</feature>
<organism evidence="15 16">
    <name type="scientific">Candidatus Cryptobacteroides excrementavium</name>
    <dbReference type="NCBI Taxonomy" id="2840759"/>
    <lineage>
        <taxon>Bacteria</taxon>
        <taxon>Pseudomonadati</taxon>
        <taxon>Bacteroidota</taxon>
        <taxon>Bacteroidia</taxon>
        <taxon>Bacteroidales</taxon>
        <taxon>Candidatus Cryptobacteroides</taxon>
    </lineage>
</organism>
<feature type="binding site" evidence="10">
    <location>
        <position position="76"/>
    </location>
    <ligand>
        <name>[4Fe-4S] cluster</name>
        <dbReference type="ChEBI" id="CHEBI:49883"/>
        <label>1</label>
    </ligand>
</feature>
<dbReference type="EC" id="7.-.-.-" evidence="10"/>
<keyword evidence="6 10" id="KW-0249">Electron transport</keyword>
<dbReference type="SUPFAM" id="SSF54862">
    <property type="entry name" value="4Fe-4S ferredoxins"/>
    <property type="match status" value="2"/>
</dbReference>
<keyword evidence="4 10" id="KW-0677">Repeat</keyword>
<keyword evidence="1 10" id="KW-0813">Transport</keyword>
<feature type="compositionally biased region" description="Low complexity" evidence="11">
    <location>
        <begin position="284"/>
        <end position="306"/>
    </location>
</feature>
<dbReference type="InterPro" id="IPR007202">
    <property type="entry name" value="4Fe-4S_dom"/>
</dbReference>
<evidence type="ECO:0000259" key="14">
    <source>
        <dbReference type="PROSITE" id="PS51656"/>
    </source>
</evidence>
<dbReference type="Gene3D" id="1.10.15.40">
    <property type="entry name" value="Electron transport complex subunit B, putative Fe-S cluster"/>
    <property type="match status" value="1"/>
</dbReference>
<keyword evidence="9 10" id="KW-0472">Membrane</keyword>
<reference evidence="15" key="2">
    <citation type="journal article" date="2021" name="PeerJ">
        <title>Extensive microbial diversity within the chicken gut microbiome revealed by metagenomics and culture.</title>
        <authorList>
            <person name="Gilroy R."/>
            <person name="Ravi A."/>
            <person name="Getino M."/>
            <person name="Pursley I."/>
            <person name="Horton D.L."/>
            <person name="Alikhan N.F."/>
            <person name="Baker D."/>
            <person name="Gharbi K."/>
            <person name="Hall N."/>
            <person name="Watson M."/>
            <person name="Adriaenssens E.M."/>
            <person name="Foster-Nyarko E."/>
            <person name="Jarju S."/>
            <person name="Secka A."/>
            <person name="Antonio M."/>
            <person name="Oren A."/>
            <person name="Chaudhuri R.R."/>
            <person name="La Ragione R."/>
            <person name="Hildebrand F."/>
            <person name="Pallen M.J."/>
        </authorList>
    </citation>
    <scope>NUCLEOTIDE SEQUENCE</scope>
    <source>
        <strain evidence="15">B2-16538</strain>
    </source>
</reference>
<evidence type="ECO:0000256" key="11">
    <source>
        <dbReference type="SAM" id="MobiDB-lite"/>
    </source>
</evidence>
<keyword evidence="5 10" id="KW-1278">Translocase</keyword>
<name>A0A9D9NRF5_9BACT</name>
<evidence type="ECO:0000256" key="9">
    <source>
        <dbReference type="ARBA" id="ARBA00023136"/>
    </source>
</evidence>
<dbReference type="InterPro" id="IPR050395">
    <property type="entry name" value="4Fe4S_Ferredoxin_RnfB"/>
</dbReference>
<accession>A0A9D9NRF5</accession>
<dbReference type="EMBL" id="JADILX010000081">
    <property type="protein sequence ID" value="MBO8485780.1"/>
    <property type="molecule type" value="Genomic_DNA"/>
</dbReference>
<feature type="compositionally biased region" description="Basic and acidic residues" evidence="11">
    <location>
        <begin position="327"/>
        <end position="336"/>
    </location>
</feature>
<dbReference type="InterPro" id="IPR017900">
    <property type="entry name" value="4Fe4S_Fe_S_CS"/>
</dbReference>
<feature type="binding site" evidence="10">
    <location>
        <position position="153"/>
    </location>
    <ligand>
        <name>[4Fe-4S] cluster</name>
        <dbReference type="ChEBI" id="CHEBI:49883"/>
        <label>3</label>
    </ligand>
</feature>
<evidence type="ECO:0000256" key="12">
    <source>
        <dbReference type="SAM" id="Phobius"/>
    </source>
</evidence>
<keyword evidence="12" id="KW-1133">Transmembrane helix</keyword>
<dbReference type="HAMAP" id="MF_00463">
    <property type="entry name" value="RsxB_RnfB"/>
    <property type="match status" value="1"/>
</dbReference>
<protein>
    <recommendedName>
        <fullName evidence="10">Ion-translocating oxidoreductase complex subunit B</fullName>
        <ecNumber evidence="10">7.-.-.-</ecNumber>
    </recommendedName>
    <alternativeName>
        <fullName evidence="10">Rnf electron transport complex subunit B</fullName>
    </alternativeName>
</protein>
<keyword evidence="7 10" id="KW-0408">Iron</keyword>
<dbReference type="CDD" id="cd10549">
    <property type="entry name" value="MtMvhB_like"/>
    <property type="match status" value="1"/>
</dbReference>
<feature type="domain" description="4Fe-4S ferredoxin-type" evidence="13">
    <location>
        <begin position="244"/>
        <end position="271"/>
    </location>
</feature>
<evidence type="ECO:0000256" key="4">
    <source>
        <dbReference type="ARBA" id="ARBA00022737"/>
    </source>
</evidence>
<feature type="binding site" evidence="10">
    <location>
        <position position="143"/>
    </location>
    <ligand>
        <name>[4Fe-4S] cluster</name>
        <dbReference type="ChEBI" id="CHEBI:49883"/>
        <label>2</label>
    </ligand>
</feature>
<evidence type="ECO:0000256" key="3">
    <source>
        <dbReference type="ARBA" id="ARBA00022723"/>
    </source>
</evidence>
<feature type="binding site" evidence="10">
    <location>
        <position position="174"/>
    </location>
    <ligand>
        <name>[4Fe-4S] cluster</name>
        <dbReference type="ChEBI" id="CHEBI:49883"/>
        <label>3</label>
    </ligand>
</feature>
<dbReference type="GO" id="GO:0046872">
    <property type="term" value="F:metal ion binding"/>
    <property type="evidence" value="ECO:0007669"/>
    <property type="project" value="UniProtKB-KW"/>
</dbReference>
<comment type="function">
    <text evidence="10">Part of a membrane-bound complex that couples electron transfer with translocation of ions across the membrane.</text>
</comment>
<dbReference type="Proteomes" id="UP000823750">
    <property type="component" value="Unassembled WGS sequence"/>
</dbReference>
<feature type="binding site" evidence="10">
    <location>
        <position position="50"/>
    </location>
    <ligand>
        <name>[4Fe-4S] cluster</name>
        <dbReference type="ChEBI" id="CHEBI:49883"/>
        <label>1</label>
    </ligand>
</feature>
<dbReference type="PROSITE" id="PS00198">
    <property type="entry name" value="4FE4S_FER_1"/>
    <property type="match status" value="3"/>
</dbReference>
<dbReference type="GO" id="GO:0022900">
    <property type="term" value="P:electron transport chain"/>
    <property type="evidence" value="ECO:0007669"/>
    <property type="project" value="UniProtKB-UniRule"/>
</dbReference>
<feature type="binding site" evidence="10">
    <location>
        <position position="139"/>
    </location>
    <ligand>
        <name>[4Fe-4S] cluster</name>
        <dbReference type="ChEBI" id="CHEBI:49883"/>
        <label>2</label>
    </ligand>
</feature>
<dbReference type="GO" id="GO:0005886">
    <property type="term" value="C:plasma membrane"/>
    <property type="evidence" value="ECO:0007669"/>
    <property type="project" value="UniProtKB-SubCell"/>
</dbReference>
<keyword evidence="3 10" id="KW-0479">Metal-binding</keyword>
<dbReference type="Pfam" id="PF04060">
    <property type="entry name" value="FeS"/>
    <property type="match status" value="1"/>
</dbReference>
<evidence type="ECO:0000256" key="8">
    <source>
        <dbReference type="ARBA" id="ARBA00023014"/>
    </source>
</evidence>
<dbReference type="NCBIfam" id="TIGR01944">
    <property type="entry name" value="rnfB"/>
    <property type="match status" value="1"/>
</dbReference>
<comment type="subunit">
    <text evidence="10">The complex is composed of six subunits: RnfA, RnfB, RnfC, RnfD, RnfE and RnfG.</text>
</comment>
<dbReference type="AlphaFoldDB" id="A0A9D9NRF5"/>
<feature type="compositionally biased region" description="Pro residues" evidence="11">
    <location>
        <begin position="272"/>
        <end position="283"/>
    </location>
</feature>
<sequence>MTSTIIWTIVAVTLLGLLLAVVLYLVAKKFKVEEDPRIDEVEKVMPGANCGGCGFAGCRAFAQACVEAPNLDNNFCPVGGNEVMKKVAAVLGMEVKEKAPMVAVVRCNGTCENRPKTNDYDGYKSCKVKAALYSGDTGCFYGCLGCGDCVAACQFGAISMDPVTGLPVVDEEKCTACGACVKACPKKIIELRNKGPKGRRVFVSCVNMEKGAVARKSCKAACIGCGKCEKECPFGAITVEHNVAYIDFNKCRLCRKCVVVCPTGAIHDVNFPTPPPQPAPKPAAKPAAAASAAAEKPAATSAAEKPAVQEKPVEAAPQAKSAPEVAKTVKPDNKEE</sequence>
<evidence type="ECO:0000256" key="1">
    <source>
        <dbReference type="ARBA" id="ARBA00022448"/>
    </source>
</evidence>
<gene>
    <name evidence="10" type="primary">rnfB</name>
    <name evidence="15" type="ORF">IAB78_05085</name>
</gene>
<comment type="cofactor">
    <cofactor evidence="10">
        <name>[4Fe-4S] cluster</name>
        <dbReference type="ChEBI" id="CHEBI:49883"/>
    </cofactor>
    <text evidence="10">Binds 3 [4Fe-4S] clusters.</text>
</comment>
<feature type="binding site" evidence="10">
    <location>
        <position position="180"/>
    </location>
    <ligand>
        <name>[4Fe-4S] cluster</name>
        <dbReference type="ChEBI" id="CHEBI:49883"/>
        <label>3</label>
    </ligand>
</feature>
<evidence type="ECO:0000259" key="13">
    <source>
        <dbReference type="PROSITE" id="PS51379"/>
    </source>
</evidence>